<comment type="caution">
    <text evidence="1">The sequence shown here is derived from an EMBL/GenBank/DDBJ whole genome shotgun (WGS) entry which is preliminary data.</text>
</comment>
<dbReference type="Proteomes" id="UP001153269">
    <property type="component" value="Unassembled WGS sequence"/>
</dbReference>
<gene>
    <name evidence="1" type="ORF">PLEPLA_LOCUS14942</name>
</gene>
<accession>A0A9N7UB41</accession>
<dbReference type="AlphaFoldDB" id="A0A9N7UB41"/>
<protein>
    <submittedName>
        <fullName evidence="1">Uncharacterized protein</fullName>
    </submittedName>
</protein>
<reference evidence="1" key="1">
    <citation type="submission" date="2020-03" db="EMBL/GenBank/DDBJ databases">
        <authorList>
            <person name="Weist P."/>
        </authorList>
    </citation>
    <scope>NUCLEOTIDE SEQUENCE</scope>
</reference>
<proteinExistence type="predicted"/>
<evidence type="ECO:0000313" key="1">
    <source>
        <dbReference type="EMBL" id="CAB1427004.1"/>
    </source>
</evidence>
<dbReference type="EMBL" id="CADEAL010000935">
    <property type="protein sequence ID" value="CAB1427004.1"/>
    <property type="molecule type" value="Genomic_DNA"/>
</dbReference>
<organism evidence="1 2">
    <name type="scientific">Pleuronectes platessa</name>
    <name type="common">European plaice</name>
    <dbReference type="NCBI Taxonomy" id="8262"/>
    <lineage>
        <taxon>Eukaryota</taxon>
        <taxon>Metazoa</taxon>
        <taxon>Chordata</taxon>
        <taxon>Craniata</taxon>
        <taxon>Vertebrata</taxon>
        <taxon>Euteleostomi</taxon>
        <taxon>Actinopterygii</taxon>
        <taxon>Neopterygii</taxon>
        <taxon>Teleostei</taxon>
        <taxon>Neoteleostei</taxon>
        <taxon>Acanthomorphata</taxon>
        <taxon>Carangaria</taxon>
        <taxon>Pleuronectiformes</taxon>
        <taxon>Pleuronectoidei</taxon>
        <taxon>Pleuronectidae</taxon>
        <taxon>Pleuronectes</taxon>
    </lineage>
</organism>
<sequence>MNASCLWKSSQAVLSPACPAACLCAGLQLTKHQQQSRAQQEAFMQLAEKHSVPSPLGLSTPSLPLPLKRITDRWRAAKSFYLLRWNVALTIYTGVSTSLCLSLRTVSWEFLSDCQPQHWTSSHGPPDLFGS</sequence>
<keyword evidence="2" id="KW-1185">Reference proteome</keyword>
<name>A0A9N7UB41_PLEPL</name>
<evidence type="ECO:0000313" key="2">
    <source>
        <dbReference type="Proteomes" id="UP001153269"/>
    </source>
</evidence>